<keyword evidence="3" id="KW-1185">Reference proteome</keyword>
<gene>
    <name evidence="2" type="ORF">WKV53_20790</name>
</gene>
<feature type="transmembrane region" description="Helical" evidence="1">
    <location>
        <begin position="21"/>
        <end position="43"/>
    </location>
</feature>
<name>A0ABU9AYV5_9BACT</name>
<feature type="transmembrane region" description="Helical" evidence="1">
    <location>
        <begin position="198"/>
        <end position="217"/>
    </location>
</feature>
<feature type="transmembrane region" description="Helical" evidence="1">
    <location>
        <begin position="89"/>
        <end position="108"/>
    </location>
</feature>
<comment type="caution">
    <text evidence="2">The sequence shown here is derived from an EMBL/GenBank/DDBJ whole genome shotgun (WGS) entry which is preliminary data.</text>
</comment>
<protein>
    <recommendedName>
        <fullName evidence="4">Transmembrane protein</fullName>
    </recommendedName>
</protein>
<dbReference type="Proteomes" id="UP001371305">
    <property type="component" value="Unassembled WGS sequence"/>
</dbReference>
<keyword evidence="1" id="KW-1133">Transmembrane helix</keyword>
<feature type="transmembrane region" description="Helical" evidence="1">
    <location>
        <begin position="55"/>
        <end position="77"/>
    </location>
</feature>
<evidence type="ECO:0000313" key="2">
    <source>
        <dbReference type="EMBL" id="MEK7952963.1"/>
    </source>
</evidence>
<evidence type="ECO:0000256" key="1">
    <source>
        <dbReference type="SAM" id="Phobius"/>
    </source>
</evidence>
<reference evidence="2 3" key="1">
    <citation type="submission" date="2024-04" db="EMBL/GenBank/DDBJ databases">
        <title>Luteolibacter sp. isolated from soil.</title>
        <authorList>
            <person name="An J."/>
        </authorList>
    </citation>
    <scope>NUCLEOTIDE SEQUENCE [LARGE SCALE GENOMIC DNA]</scope>
    <source>
        <strain evidence="2 3">Y139</strain>
    </source>
</reference>
<feature type="transmembrane region" description="Helical" evidence="1">
    <location>
        <begin position="120"/>
        <end position="139"/>
    </location>
</feature>
<organism evidence="2 3">
    <name type="scientific">Luteolibacter soli</name>
    <dbReference type="NCBI Taxonomy" id="3135280"/>
    <lineage>
        <taxon>Bacteria</taxon>
        <taxon>Pseudomonadati</taxon>
        <taxon>Verrucomicrobiota</taxon>
        <taxon>Verrucomicrobiia</taxon>
        <taxon>Verrucomicrobiales</taxon>
        <taxon>Verrucomicrobiaceae</taxon>
        <taxon>Luteolibacter</taxon>
    </lineage>
</organism>
<evidence type="ECO:0008006" key="4">
    <source>
        <dbReference type="Google" id="ProtNLM"/>
    </source>
</evidence>
<keyword evidence="1" id="KW-0472">Membrane</keyword>
<keyword evidence="1" id="KW-0812">Transmembrane</keyword>
<proteinExistence type="predicted"/>
<accession>A0ABU9AYV5</accession>
<evidence type="ECO:0000313" key="3">
    <source>
        <dbReference type="Proteomes" id="UP001371305"/>
    </source>
</evidence>
<feature type="transmembrane region" description="Helical" evidence="1">
    <location>
        <begin position="151"/>
        <end position="171"/>
    </location>
</feature>
<dbReference type="EMBL" id="JBBUKT010000009">
    <property type="protein sequence ID" value="MEK7952963.1"/>
    <property type="molecule type" value="Genomic_DNA"/>
</dbReference>
<sequence>MRVLDPLLFLTGHRGAIERIAATRHAWIIGAILVLSAGVARNYDHLDLLREPEWFIGPFVASMVSIFFIFGCIAEPLKLKDTGKRWPQLGSFLTFAWMTAPCAWLYGIPVESMTDLVTATKWNIAFLAIVSLWRVALMTRTVAVLTGVRHLRAFVLILAPAAFESMVGSTWKGMSLVQIMGGVRLPPHTQLLRDASEFIATVSGWLFLAMIVLCWIVQGRATLPLSRTHTSSPWGSSVLAAIALSAWIIASAPVQPAVQNRHQLQGLIDDGRYAEAVSFASSKKRSDFTNDHELPAGRRGRHALDLLKATSPSTPSWLRDEWSSSALESLKAYPSFSKEMLADLDRDHPDIAIGLRTYARELRSQNHLDSEEQWWLDRYEDLTDTKPPKAPKPSRQ</sequence>